<accession>A0ABW6I753</accession>
<evidence type="ECO:0000313" key="2">
    <source>
        <dbReference type="Proteomes" id="UP001600107"/>
    </source>
</evidence>
<evidence type="ECO:0000313" key="1">
    <source>
        <dbReference type="EMBL" id="MFE3871620.1"/>
    </source>
</evidence>
<organism evidence="1 2">
    <name type="scientific">Flavobacterium zhoui</name>
    <dbReference type="NCBI Taxonomy" id="3230414"/>
    <lineage>
        <taxon>Bacteria</taxon>
        <taxon>Pseudomonadati</taxon>
        <taxon>Bacteroidota</taxon>
        <taxon>Flavobacteriia</taxon>
        <taxon>Flavobacteriales</taxon>
        <taxon>Flavobacteriaceae</taxon>
        <taxon>Flavobacterium</taxon>
    </lineage>
</organism>
<keyword evidence="2" id="KW-1185">Reference proteome</keyword>
<evidence type="ECO:0008006" key="3">
    <source>
        <dbReference type="Google" id="ProtNLM"/>
    </source>
</evidence>
<proteinExistence type="predicted"/>
<dbReference type="Proteomes" id="UP001600107">
    <property type="component" value="Unassembled WGS sequence"/>
</dbReference>
<gene>
    <name evidence="1" type="ORF">ACFX5F_10330</name>
</gene>
<comment type="caution">
    <text evidence="1">The sequence shown here is derived from an EMBL/GenBank/DDBJ whole genome shotgun (WGS) entry which is preliminary data.</text>
</comment>
<sequence length="81" mass="9674">MNENTKLDYKINTNLSYGFLKNRILELLIKEAPLESVFKELENLFLQNTIPIRKNRNNKREVGKYNKRIRPKVLKNQKDAI</sequence>
<protein>
    <recommendedName>
        <fullName evidence="3">Transposase</fullName>
    </recommendedName>
</protein>
<dbReference type="EMBL" id="JBHZPY010000008">
    <property type="protein sequence ID" value="MFE3871620.1"/>
    <property type="molecule type" value="Genomic_DNA"/>
</dbReference>
<name>A0ABW6I753_9FLAO</name>
<reference evidence="1 2" key="1">
    <citation type="submission" date="2024-06" db="EMBL/GenBank/DDBJ databases">
        <title>Flavobacterium spp. isolated from glacier.</title>
        <authorList>
            <person name="Han D."/>
        </authorList>
    </citation>
    <scope>NUCLEOTIDE SEQUENCE [LARGE SCALE GENOMIC DNA]</scope>
    <source>
        <strain evidence="1 2">ZS1P70</strain>
    </source>
</reference>